<name>A0A6I4P0Z2_9MICO</name>
<evidence type="ECO:0000313" key="6">
    <source>
        <dbReference type="Proteomes" id="UP000438182"/>
    </source>
</evidence>
<dbReference type="CDD" id="cd06223">
    <property type="entry name" value="PRTases_typeI"/>
    <property type="match status" value="1"/>
</dbReference>
<organism evidence="5 6">
    <name type="scientific">Agromyces seonyuensis</name>
    <dbReference type="NCBI Taxonomy" id="2662446"/>
    <lineage>
        <taxon>Bacteria</taxon>
        <taxon>Bacillati</taxon>
        <taxon>Actinomycetota</taxon>
        <taxon>Actinomycetes</taxon>
        <taxon>Micrococcales</taxon>
        <taxon>Microbacteriaceae</taxon>
        <taxon>Agromyces</taxon>
    </lineage>
</organism>
<feature type="region of interest" description="Disordered" evidence="2">
    <location>
        <begin position="215"/>
        <end position="239"/>
    </location>
</feature>
<evidence type="ECO:0000259" key="4">
    <source>
        <dbReference type="Pfam" id="PF00156"/>
    </source>
</evidence>
<evidence type="ECO:0000256" key="2">
    <source>
        <dbReference type="SAM" id="MobiDB-lite"/>
    </source>
</evidence>
<feature type="chain" id="PRO_5039465868" evidence="3">
    <location>
        <begin position="24"/>
        <end position="239"/>
    </location>
</feature>
<dbReference type="Proteomes" id="UP000438182">
    <property type="component" value="Unassembled WGS sequence"/>
</dbReference>
<dbReference type="Pfam" id="PF00156">
    <property type="entry name" value="Pribosyltran"/>
    <property type="match status" value="1"/>
</dbReference>
<gene>
    <name evidence="5" type="ORF">GB864_17420</name>
</gene>
<dbReference type="AlphaFoldDB" id="A0A6I4P0Z2"/>
<dbReference type="InterPro" id="IPR029057">
    <property type="entry name" value="PRTase-like"/>
</dbReference>
<dbReference type="SUPFAM" id="SSF53271">
    <property type="entry name" value="PRTase-like"/>
    <property type="match status" value="1"/>
</dbReference>
<evidence type="ECO:0000256" key="1">
    <source>
        <dbReference type="ARBA" id="ARBA00008007"/>
    </source>
</evidence>
<proteinExistence type="inferred from homology"/>
<comment type="similarity">
    <text evidence="1">Belongs to the ComF/GntX family.</text>
</comment>
<dbReference type="InterPro" id="IPR000836">
    <property type="entry name" value="PRTase_dom"/>
</dbReference>
<dbReference type="EMBL" id="WSTA01000124">
    <property type="protein sequence ID" value="MWC00324.1"/>
    <property type="molecule type" value="Genomic_DNA"/>
</dbReference>
<dbReference type="RefSeq" id="WP_160426959.1">
    <property type="nucleotide sequence ID" value="NZ_WSTA01000124.1"/>
</dbReference>
<sequence length="239" mass="24458">MPTPRFHRLLLDALAVLLPVACAGCGADGATLCADCSGALAAHPFRFVLGDVLAFAATDYDAPIARILHAGKEEGRTDALRALGPLLAAAVAAALRDEEVRGAGIRPGVVELASVPSSSAAGASRGYRHVDRMLAGAGLAASPVLRSDRERADQAGLSLEDRARNVAGALSARSRLDGRVFLVVDDVVTTGASAGEAIRALRAAGGRVVGAAFAARTPRRSPVRSERGGNPRDIAGGRR</sequence>
<evidence type="ECO:0000256" key="3">
    <source>
        <dbReference type="SAM" id="SignalP"/>
    </source>
</evidence>
<protein>
    <submittedName>
        <fullName evidence="5">ComF family protein</fullName>
    </submittedName>
</protein>
<dbReference type="InterPro" id="IPR051910">
    <property type="entry name" value="ComF/GntX_DNA_util-trans"/>
</dbReference>
<reference evidence="5 6" key="1">
    <citation type="submission" date="2019-12" db="EMBL/GenBank/DDBJ databases">
        <authorList>
            <person name="Kim Y.S."/>
        </authorList>
    </citation>
    <scope>NUCLEOTIDE SEQUENCE [LARGE SCALE GENOMIC DNA]</scope>
    <source>
        <strain evidence="5 6">MMS17-SY077</strain>
    </source>
</reference>
<dbReference type="Gene3D" id="3.40.50.2020">
    <property type="match status" value="1"/>
</dbReference>
<dbReference type="PANTHER" id="PTHR47505:SF1">
    <property type="entry name" value="DNA UTILIZATION PROTEIN YHGH"/>
    <property type="match status" value="1"/>
</dbReference>
<feature type="domain" description="Phosphoribosyltransferase" evidence="4">
    <location>
        <begin position="162"/>
        <end position="220"/>
    </location>
</feature>
<feature type="signal peptide" evidence="3">
    <location>
        <begin position="1"/>
        <end position="23"/>
    </location>
</feature>
<keyword evidence="6" id="KW-1185">Reference proteome</keyword>
<accession>A0A6I4P0Z2</accession>
<dbReference type="PANTHER" id="PTHR47505">
    <property type="entry name" value="DNA UTILIZATION PROTEIN YHGH"/>
    <property type="match status" value="1"/>
</dbReference>
<comment type="caution">
    <text evidence="5">The sequence shown here is derived from an EMBL/GenBank/DDBJ whole genome shotgun (WGS) entry which is preliminary data.</text>
</comment>
<keyword evidence="3" id="KW-0732">Signal</keyword>
<evidence type="ECO:0000313" key="5">
    <source>
        <dbReference type="EMBL" id="MWC00324.1"/>
    </source>
</evidence>